<dbReference type="SMART" id="SM00184">
    <property type="entry name" value="RING"/>
    <property type="match status" value="1"/>
</dbReference>
<dbReference type="Gene3D" id="3.30.40.10">
    <property type="entry name" value="Zinc/RING finger domain, C3HC4 (zinc finger)"/>
    <property type="match status" value="1"/>
</dbReference>
<dbReference type="AlphaFoldDB" id="A0A167W533"/>
<dbReference type="OrthoDB" id="8062037at2759"/>
<dbReference type="CDD" id="cd16473">
    <property type="entry name" value="RING-H2_RNF103"/>
    <property type="match status" value="1"/>
</dbReference>
<evidence type="ECO:0000256" key="1">
    <source>
        <dbReference type="ARBA" id="ARBA00004370"/>
    </source>
</evidence>
<evidence type="ECO:0000256" key="3">
    <source>
        <dbReference type="ARBA" id="ARBA00022723"/>
    </source>
</evidence>
<gene>
    <name evidence="11" type="ORF">AAP_04983</name>
</gene>
<keyword evidence="5" id="KW-0862">Zinc</keyword>
<evidence type="ECO:0000256" key="7">
    <source>
        <dbReference type="ARBA" id="ARBA00023136"/>
    </source>
</evidence>
<dbReference type="Proteomes" id="UP000242877">
    <property type="component" value="Unassembled WGS sequence"/>
</dbReference>
<dbReference type="EMBL" id="AZGZ01000026">
    <property type="protein sequence ID" value="KZZ88411.1"/>
    <property type="molecule type" value="Genomic_DNA"/>
</dbReference>
<accession>A0A167W533</accession>
<keyword evidence="2" id="KW-0812">Transmembrane</keyword>
<dbReference type="GO" id="GO:0008270">
    <property type="term" value="F:zinc ion binding"/>
    <property type="evidence" value="ECO:0007669"/>
    <property type="project" value="UniProtKB-KW"/>
</dbReference>
<evidence type="ECO:0000256" key="5">
    <source>
        <dbReference type="ARBA" id="ARBA00022833"/>
    </source>
</evidence>
<evidence type="ECO:0000256" key="9">
    <source>
        <dbReference type="SAM" id="MobiDB-lite"/>
    </source>
</evidence>
<keyword evidence="4 8" id="KW-0863">Zinc-finger</keyword>
<evidence type="ECO:0000256" key="4">
    <source>
        <dbReference type="ARBA" id="ARBA00022771"/>
    </source>
</evidence>
<dbReference type="InterPro" id="IPR001841">
    <property type="entry name" value="Znf_RING"/>
</dbReference>
<keyword evidence="7" id="KW-0472">Membrane</keyword>
<evidence type="ECO:0000256" key="8">
    <source>
        <dbReference type="PROSITE-ProRule" id="PRU00175"/>
    </source>
</evidence>
<feature type="region of interest" description="Disordered" evidence="9">
    <location>
        <begin position="322"/>
        <end position="352"/>
    </location>
</feature>
<protein>
    <submittedName>
        <fullName evidence="11">Zinc finger, RING/FYVE/PHD-type</fullName>
    </submittedName>
</protein>
<sequence length="456" mass="51207">MDSTVAQESSLTTYGRIILGVKYCFRHSRRNRQQLQTDDVMAIDLLATPQPRRHRRRKEKKLMTMDEVNDLFPLMKYKSWRSTRASKGLSTSGGISVPPSRAPSVKGEKDLSVPTVEIIEHVDSGTSSQSLCSQSQRYFVNPDTQSYTSLPAGHSRSLSKESSQTEAHPRVSFSLEQHTLHEAYTDSTKAITSICEEKADNQPQLSREPSQASFKSARSVLATSFAAREHNSEQCERAAEGFEEEEEDYSEPIQHATTAEHLESSGDTCAVCLDSIEDDDDIRGLKCDHTFHASCIDPWLTTRRACCPLCKADYYIPKPRPEEVTEPERVARPPRRGNRQREQPTDSNFVPFLPTFFMSSRSMTTLQASLSDGRDPELRAQNPQDRGPPSNESNGPAAEPNASAPRHSRGRPIRPSLQRLRNFGRTRTGALRWPNQRHEPAITSEPTPRQLESGQV</sequence>
<dbReference type="InterPro" id="IPR013083">
    <property type="entry name" value="Znf_RING/FYVE/PHD"/>
</dbReference>
<evidence type="ECO:0000256" key="6">
    <source>
        <dbReference type="ARBA" id="ARBA00022989"/>
    </source>
</evidence>
<keyword evidence="12" id="KW-1185">Reference proteome</keyword>
<dbReference type="Pfam" id="PF13639">
    <property type="entry name" value="zf-RING_2"/>
    <property type="match status" value="1"/>
</dbReference>
<organism evidence="11 12">
    <name type="scientific">Ascosphaera apis ARSEF 7405</name>
    <dbReference type="NCBI Taxonomy" id="392613"/>
    <lineage>
        <taxon>Eukaryota</taxon>
        <taxon>Fungi</taxon>
        <taxon>Dikarya</taxon>
        <taxon>Ascomycota</taxon>
        <taxon>Pezizomycotina</taxon>
        <taxon>Eurotiomycetes</taxon>
        <taxon>Eurotiomycetidae</taxon>
        <taxon>Onygenales</taxon>
        <taxon>Ascosphaeraceae</taxon>
        <taxon>Ascosphaera</taxon>
    </lineage>
</organism>
<evidence type="ECO:0000256" key="2">
    <source>
        <dbReference type="ARBA" id="ARBA00022692"/>
    </source>
</evidence>
<feature type="compositionally biased region" description="Polar residues" evidence="9">
    <location>
        <begin position="444"/>
        <end position="456"/>
    </location>
</feature>
<dbReference type="PANTHER" id="PTHR46539:SF1">
    <property type="entry name" value="E3 UBIQUITIN-PROTEIN LIGASE ATL42"/>
    <property type="match status" value="1"/>
</dbReference>
<feature type="compositionally biased region" description="Basic and acidic residues" evidence="9">
    <location>
        <begin position="322"/>
        <end position="331"/>
    </location>
</feature>
<comment type="caution">
    <text evidence="11">The sequence shown here is derived from an EMBL/GenBank/DDBJ whole genome shotgun (WGS) entry which is preliminary data.</text>
</comment>
<evidence type="ECO:0000313" key="11">
    <source>
        <dbReference type="EMBL" id="KZZ88411.1"/>
    </source>
</evidence>
<reference evidence="11 12" key="1">
    <citation type="journal article" date="2016" name="Genome Biol. Evol.">
        <title>Divergent and convergent evolution of fungal pathogenicity.</title>
        <authorList>
            <person name="Shang Y."/>
            <person name="Xiao G."/>
            <person name="Zheng P."/>
            <person name="Cen K."/>
            <person name="Zhan S."/>
            <person name="Wang C."/>
        </authorList>
    </citation>
    <scope>NUCLEOTIDE SEQUENCE [LARGE SCALE GENOMIC DNA]</scope>
    <source>
        <strain evidence="11 12">ARSEF 7405</strain>
    </source>
</reference>
<comment type="subcellular location">
    <subcellularLocation>
        <location evidence="1">Membrane</location>
    </subcellularLocation>
</comment>
<keyword evidence="6" id="KW-1133">Transmembrane helix</keyword>
<feature type="region of interest" description="Disordered" evidence="9">
    <location>
        <begin position="365"/>
        <end position="456"/>
    </location>
</feature>
<keyword evidence="3" id="KW-0479">Metal-binding</keyword>
<name>A0A167W533_9EURO</name>
<feature type="region of interest" description="Disordered" evidence="9">
    <location>
        <begin position="143"/>
        <end position="174"/>
    </location>
</feature>
<proteinExistence type="predicted"/>
<dbReference type="VEuPathDB" id="FungiDB:AAP_04983"/>
<feature type="domain" description="RING-type" evidence="10">
    <location>
        <begin position="269"/>
        <end position="311"/>
    </location>
</feature>
<dbReference type="PANTHER" id="PTHR46539">
    <property type="entry name" value="E3 UBIQUITIN-PROTEIN LIGASE ATL42"/>
    <property type="match status" value="1"/>
</dbReference>
<evidence type="ECO:0000259" key="10">
    <source>
        <dbReference type="PROSITE" id="PS50089"/>
    </source>
</evidence>
<feature type="region of interest" description="Disordered" evidence="9">
    <location>
        <begin position="88"/>
        <end position="109"/>
    </location>
</feature>
<dbReference type="PROSITE" id="PS50089">
    <property type="entry name" value="ZF_RING_2"/>
    <property type="match status" value="1"/>
</dbReference>
<evidence type="ECO:0000313" key="12">
    <source>
        <dbReference type="Proteomes" id="UP000242877"/>
    </source>
</evidence>
<dbReference type="SUPFAM" id="SSF57850">
    <property type="entry name" value="RING/U-box"/>
    <property type="match status" value="1"/>
</dbReference>
<dbReference type="GO" id="GO:0016020">
    <property type="term" value="C:membrane"/>
    <property type="evidence" value="ECO:0007669"/>
    <property type="project" value="UniProtKB-SubCell"/>
</dbReference>